<evidence type="ECO:0000313" key="2">
    <source>
        <dbReference type="Proteomes" id="UP000189733"/>
    </source>
</evidence>
<dbReference type="EMBL" id="FUYA01000025">
    <property type="protein sequence ID" value="SKA84727.1"/>
    <property type="molecule type" value="Genomic_DNA"/>
</dbReference>
<organism evidence="1 2">
    <name type="scientific">Desulfobaculum bizertense DSM 18034</name>
    <dbReference type="NCBI Taxonomy" id="1121442"/>
    <lineage>
        <taxon>Bacteria</taxon>
        <taxon>Pseudomonadati</taxon>
        <taxon>Thermodesulfobacteriota</taxon>
        <taxon>Desulfovibrionia</taxon>
        <taxon>Desulfovibrionales</taxon>
        <taxon>Desulfovibrionaceae</taxon>
        <taxon>Desulfobaculum</taxon>
    </lineage>
</organism>
<dbReference type="Proteomes" id="UP000189733">
    <property type="component" value="Unassembled WGS sequence"/>
</dbReference>
<dbReference type="AlphaFoldDB" id="A0A1T4X5L2"/>
<proteinExistence type="predicted"/>
<evidence type="ECO:0000313" key="1">
    <source>
        <dbReference type="EMBL" id="SKA84727.1"/>
    </source>
</evidence>
<protein>
    <submittedName>
        <fullName evidence="1">Uncharacterized protein</fullName>
    </submittedName>
</protein>
<accession>A0A1T4X5L2</accession>
<feature type="non-terminal residue" evidence="1">
    <location>
        <position position="18"/>
    </location>
</feature>
<gene>
    <name evidence="1" type="ORF">SAMN02745702_02980</name>
</gene>
<name>A0A1T4X5L2_9BACT</name>
<sequence length="18" mass="2003">MGGWGTRLRLVLCKGRCP</sequence>
<keyword evidence="2" id="KW-1185">Reference proteome</keyword>
<reference evidence="1 2" key="1">
    <citation type="submission" date="2017-02" db="EMBL/GenBank/DDBJ databases">
        <authorList>
            <person name="Peterson S.W."/>
        </authorList>
    </citation>
    <scope>NUCLEOTIDE SEQUENCE [LARGE SCALE GENOMIC DNA]</scope>
    <source>
        <strain evidence="1 2">DSM 18034</strain>
    </source>
</reference>